<dbReference type="GO" id="GO:0008270">
    <property type="term" value="F:zinc ion binding"/>
    <property type="evidence" value="ECO:0007669"/>
    <property type="project" value="InterPro"/>
</dbReference>
<evidence type="ECO:0000256" key="4">
    <source>
        <dbReference type="ARBA" id="ARBA00022490"/>
    </source>
</evidence>
<dbReference type="InterPro" id="IPR015211">
    <property type="entry name" value="Peptidase_M1_C"/>
</dbReference>
<dbReference type="STRING" id="56484.A0A1Y2FC66"/>
<dbReference type="InterPro" id="IPR038502">
    <property type="entry name" value="M1_LTA-4_hydro/amino_C_sf"/>
</dbReference>
<dbReference type="FunFam" id="1.25.40.320:FF:000001">
    <property type="entry name" value="Leukotriene A(4) hydrolase"/>
    <property type="match status" value="1"/>
</dbReference>
<keyword evidence="16" id="KW-1185">Reference proteome</keyword>
<feature type="active site" description="Proton donor" evidence="11">
    <location>
        <position position="379"/>
    </location>
</feature>
<keyword evidence="10" id="KW-0539">Nucleus</keyword>
<dbReference type="Proteomes" id="UP000193685">
    <property type="component" value="Unassembled WGS sequence"/>
</dbReference>
<evidence type="ECO:0000256" key="2">
    <source>
        <dbReference type="ARBA" id="ARBA00004496"/>
    </source>
</evidence>
<feature type="binding site" evidence="13">
    <location>
        <position position="291"/>
    </location>
    <ligand>
        <name>Zn(2+)</name>
        <dbReference type="ChEBI" id="CHEBI:29105"/>
        <note>catalytic</note>
    </ligand>
</feature>
<dbReference type="RefSeq" id="XP_040724895.1">
    <property type="nucleotide sequence ID" value="XM_040867837.1"/>
</dbReference>
<dbReference type="InterPro" id="IPR001930">
    <property type="entry name" value="Peptidase_M1"/>
</dbReference>
<dbReference type="InterPro" id="IPR014782">
    <property type="entry name" value="Peptidase_M1_dom"/>
</dbReference>
<dbReference type="Gene3D" id="1.25.40.320">
    <property type="entry name" value="Peptidase M1, leukotriene A4 hydrolase/aminopeptidase C-terminal domain"/>
    <property type="match status" value="1"/>
</dbReference>
<evidence type="ECO:0000256" key="9">
    <source>
        <dbReference type="ARBA" id="ARBA00023049"/>
    </source>
</evidence>
<dbReference type="PANTHER" id="PTHR45726">
    <property type="entry name" value="LEUKOTRIENE A-4 HYDROLASE"/>
    <property type="match status" value="1"/>
</dbReference>
<dbReference type="GO" id="GO:0004301">
    <property type="term" value="F:epoxide hydrolase activity"/>
    <property type="evidence" value="ECO:0007669"/>
    <property type="project" value="TreeGrafter"/>
</dbReference>
<dbReference type="Gene3D" id="1.10.390.10">
    <property type="entry name" value="Neutral Protease Domain 2"/>
    <property type="match status" value="1"/>
</dbReference>
<dbReference type="SUPFAM" id="SSF55486">
    <property type="entry name" value="Metalloproteases ('zincins'), catalytic domain"/>
    <property type="match status" value="1"/>
</dbReference>
<proteinExistence type="inferred from homology"/>
<keyword evidence="7" id="KW-0378">Hydrolase</keyword>
<name>A0A1Y2FC66_PROLT</name>
<dbReference type="GO" id="GO:0005634">
    <property type="term" value="C:nucleus"/>
    <property type="evidence" value="ECO:0007669"/>
    <property type="project" value="UniProtKB-SubCell"/>
</dbReference>
<dbReference type="GeneID" id="63784436"/>
<evidence type="ECO:0000259" key="14">
    <source>
        <dbReference type="SMART" id="SM01263"/>
    </source>
</evidence>
<comment type="caution">
    <text evidence="15">The sequence shown here is derived from an EMBL/GenBank/DDBJ whole genome shotgun (WGS) entry which is preliminary data.</text>
</comment>
<comment type="subcellular location">
    <subcellularLocation>
        <location evidence="2">Cytoplasm</location>
    </subcellularLocation>
    <subcellularLocation>
        <location evidence="1">Nucleus</location>
    </subcellularLocation>
</comment>
<protein>
    <submittedName>
        <fullName evidence="15">Peptidase family M1-domain-containing protein</fullName>
    </submittedName>
</protein>
<dbReference type="FunFam" id="3.30.2010.30:FF:000001">
    <property type="entry name" value="Leukotriene A(4) hydrolase"/>
    <property type="match status" value="1"/>
</dbReference>
<dbReference type="SUPFAM" id="SSF63737">
    <property type="entry name" value="Leukotriene A4 hydrolase N-terminal domain"/>
    <property type="match status" value="1"/>
</dbReference>
<accession>A0A1Y2FC66</accession>
<feature type="binding site" evidence="12">
    <location>
        <begin position="262"/>
        <end position="267"/>
    </location>
    <ligand>
        <name>a peptide</name>
        <dbReference type="ChEBI" id="CHEBI:60466"/>
    </ligand>
</feature>
<keyword evidence="6 13" id="KW-0479">Metal-binding</keyword>
<keyword evidence="4" id="KW-0963">Cytoplasm</keyword>
<keyword evidence="9" id="KW-0482">Metalloprotease</keyword>
<dbReference type="AlphaFoldDB" id="A0A1Y2FC66"/>
<keyword evidence="5" id="KW-0645">Protease</keyword>
<evidence type="ECO:0000256" key="3">
    <source>
        <dbReference type="ARBA" id="ARBA00010136"/>
    </source>
</evidence>
<dbReference type="InterPro" id="IPR049980">
    <property type="entry name" value="LTA4H_cat"/>
</dbReference>
<evidence type="ECO:0000256" key="1">
    <source>
        <dbReference type="ARBA" id="ARBA00004123"/>
    </source>
</evidence>
<feature type="domain" description="Peptidase M1 leukotriene A4 hydrolase/aminopeptidase C-terminal" evidence="14">
    <location>
        <begin position="460"/>
        <end position="606"/>
    </location>
</feature>
<dbReference type="InterPro" id="IPR042097">
    <property type="entry name" value="Aminopeptidase_N-like_N_sf"/>
</dbReference>
<dbReference type="Gene3D" id="2.60.40.1730">
    <property type="entry name" value="tricorn interacting facor f3 domain"/>
    <property type="match status" value="1"/>
</dbReference>
<feature type="binding site" evidence="12">
    <location>
        <begin position="133"/>
        <end position="135"/>
    </location>
    <ligand>
        <name>a peptide</name>
        <dbReference type="ChEBI" id="CHEBI:60466"/>
    </ligand>
</feature>
<feature type="binding site" evidence="12">
    <location>
        <begin position="564"/>
        <end position="566"/>
    </location>
    <ligand>
        <name>a peptide</name>
        <dbReference type="ChEBI" id="CHEBI:60466"/>
    </ligand>
</feature>
<dbReference type="InterPro" id="IPR027268">
    <property type="entry name" value="Peptidase_M4/M1_CTD_sf"/>
</dbReference>
<evidence type="ECO:0000313" key="15">
    <source>
        <dbReference type="EMBL" id="ORY81519.1"/>
    </source>
</evidence>
<dbReference type="EMBL" id="MCFI01000011">
    <property type="protein sequence ID" value="ORY81519.1"/>
    <property type="molecule type" value="Genomic_DNA"/>
</dbReference>
<dbReference type="SMART" id="SM01263">
    <property type="entry name" value="Leuk-A4-hydro_C"/>
    <property type="match status" value="1"/>
</dbReference>
<dbReference type="OrthoDB" id="79562at2759"/>
<gene>
    <name evidence="15" type="ORF">BCR37DRAFT_348314</name>
</gene>
<dbReference type="GO" id="GO:0005829">
    <property type="term" value="C:cytosol"/>
    <property type="evidence" value="ECO:0007669"/>
    <property type="project" value="TreeGrafter"/>
</dbReference>
<reference evidence="15 16" key="1">
    <citation type="submission" date="2016-07" db="EMBL/GenBank/DDBJ databases">
        <title>Pervasive Adenine N6-methylation of Active Genes in Fungi.</title>
        <authorList>
            <consortium name="DOE Joint Genome Institute"/>
            <person name="Mondo S.J."/>
            <person name="Dannebaum R.O."/>
            <person name="Kuo R.C."/>
            <person name="Labutti K."/>
            <person name="Haridas S."/>
            <person name="Kuo A."/>
            <person name="Salamov A."/>
            <person name="Ahrendt S.R."/>
            <person name="Lipzen A."/>
            <person name="Sullivan W."/>
            <person name="Andreopoulos W.B."/>
            <person name="Clum A."/>
            <person name="Lindquist E."/>
            <person name="Daum C."/>
            <person name="Ramamoorthy G.K."/>
            <person name="Gryganskyi A."/>
            <person name="Culley D."/>
            <person name="Magnuson J.K."/>
            <person name="James T.Y."/>
            <person name="O'Malley M.A."/>
            <person name="Stajich J.E."/>
            <person name="Spatafora J.W."/>
            <person name="Visel A."/>
            <person name="Grigoriev I.V."/>
        </authorList>
    </citation>
    <scope>NUCLEOTIDE SEQUENCE [LARGE SCALE GENOMIC DNA]</scope>
    <source>
        <strain evidence="15 16">12-1054</strain>
    </source>
</reference>
<dbReference type="CDD" id="cd09599">
    <property type="entry name" value="M1_LTA4H"/>
    <property type="match status" value="1"/>
</dbReference>
<dbReference type="PANTHER" id="PTHR45726:SF3">
    <property type="entry name" value="LEUKOTRIENE A-4 HYDROLASE"/>
    <property type="match status" value="1"/>
</dbReference>
<evidence type="ECO:0000256" key="5">
    <source>
        <dbReference type="ARBA" id="ARBA00022670"/>
    </source>
</evidence>
<evidence type="ECO:0000313" key="16">
    <source>
        <dbReference type="Proteomes" id="UP000193685"/>
    </source>
</evidence>
<dbReference type="FunFam" id="2.60.40.1730:FF:000004">
    <property type="entry name" value="Leukotriene A(4) hydrolase"/>
    <property type="match status" value="1"/>
</dbReference>
<dbReference type="Pfam" id="PF01433">
    <property type="entry name" value="Peptidase_M1"/>
    <property type="match status" value="1"/>
</dbReference>
<dbReference type="Pfam" id="PF17900">
    <property type="entry name" value="Peptidase_M1_N"/>
    <property type="match status" value="1"/>
</dbReference>
<feature type="binding site" evidence="13">
    <location>
        <position position="314"/>
    </location>
    <ligand>
        <name>Zn(2+)</name>
        <dbReference type="ChEBI" id="CHEBI:29105"/>
        <note>catalytic</note>
    </ligand>
</feature>
<dbReference type="GO" id="GO:0006508">
    <property type="term" value="P:proteolysis"/>
    <property type="evidence" value="ECO:0007669"/>
    <property type="project" value="UniProtKB-KW"/>
</dbReference>
<feature type="binding site" evidence="13">
    <location>
        <position position="295"/>
    </location>
    <ligand>
        <name>Zn(2+)</name>
        <dbReference type="ChEBI" id="CHEBI:29105"/>
        <note>catalytic</note>
    </ligand>
</feature>
<evidence type="ECO:0000256" key="12">
    <source>
        <dbReference type="PIRSR" id="PIRSR634015-2"/>
    </source>
</evidence>
<sequence length="608" mass="67195">MGERKDASSNANYNAFVTTHTSLRVTLDFAAKLLRGTCQHTLTCMDASAKEIILDSSFLNVTSVSLNDAPVKFKVAPRKEPLGSPLHISLPNSLEQGASCNVSIEYSTTDRCTALQWLEPAQTAGDKPYLFSQCQAIHARSMYPCQDTPLIKATFTFSLRSPYPVVATGLPKGASKFENGTLLYDFEQPVPIPTYLAAIASGDLASAQIGSRSVLYTEPKYIYAAQREMLPVVDKFIKAAESILPPYAWHVYNVLIAPASYPYGGMENAALTFATPTILAGDGSNLDVIAHELAHSWSGNSVTCAGWAHFWCNEGWTVFLERKIVGILHGRAAAEFSAIVGWKALEDSVAGYGEKHEFTKLIPDLTGVDPDDSFSSIPYEKGFNLLYYLEHLLGEGPFAKYTRWYFEHFAGQSITSFQFKQSLYDFFGKEEAQIKKLDGVDWNHKFYSPGLPTKPDFDTSLAVPCYNLAKRWINAQGKHKDGQSAGFAASDVDSLSAGQRVVFLETLESSHFRDPDLVASLGDLYGFIETQNAEVAFRYYLLAVTCKQKNLYHAAADWVGTVGRMKFVRPLFRALNKADTTLARETFGKVAPGLHPICKEMVRKDLKL</sequence>
<dbReference type="GO" id="GO:0008237">
    <property type="term" value="F:metallopeptidase activity"/>
    <property type="evidence" value="ECO:0007669"/>
    <property type="project" value="UniProtKB-KW"/>
</dbReference>
<feature type="active site" description="Proton acceptor" evidence="11">
    <location>
        <position position="292"/>
    </location>
</feature>
<dbReference type="InterPro" id="IPR034015">
    <property type="entry name" value="M1_LTA4H"/>
</dbReference>
<evidence type="ECO:0000256" key="6">
    <source>
        <dbReference type="ARBA" id="ARBA00022723"/>
    </source>
</evidence>
<dbReference type="PRINTS" id="PR00756">
    <property type="entry name" value="ALADIPTASE"/>
</dbReference>
<organism evidence="15 16">
    <name type="scientific">Protomyces lactucae-debilis</name>
    <dbReference type="NCBI Taxonomy" id="2754530"/>
    <lineage>
        <taxon>Eukaryota</taxon>
        <taxon>Fungi</taxon>
        <taxon>Dikarya</taxon>
        <taxon>Ascomycota</taxon>
        <taxon>Taphrinomycotina</taxon>
        <taxon>Taphrinomycetes</taxon>
        <taxon>Taphrinales</taxon>
        <taxon>Protomycetaceae</taxon>
        <taxon>Protomyces</taxon>
    </lineage>
</organism>
<dbReference type="Pfam" id="PF09127">
    <property type="entry name" value="Leuk-A4-hydro_C"/>
    <property type="match status" value="1"/>
</dbReference>
<dbReference type="SUPFAM" id="SSF48371">
    <property type="entry name" value="ARM repeat"/>
    <property type="match status" value="1"/>
</dbReference>
<comment type="similarity">
    <text evidence="3">Belongs to the peptidase M1 family.</text>
</comment>
<evidence type="ECO:0000256" key="11">
    <source>
        <dbReference type="PIRSR" id="PIRSR634015-1"/>
    </source>
</evidence>
<dbReference type="InterPro" id="IPR045357">
    <property type="entry name" value="Aminopeptidase_N-like_N"/>
</dbReference>
<dbReference type="GO" id="GO:0004177">
    <property type="term" value="F:aminopeptidase activity"/>
    <property type="evidence" value="ECO:0007669"/>
    <property type="project" value="TreeGrafter"/>
</dbReference>
<keyword evidence="8 13" id="KW-0862">Zinc</keyword>
<dbReference type="OMA" id="CTALQWM"/>
<evidence type="ECO:0000256" key="13">
    <source>
        <dbReference type="PIRSR" id="PIRSR634015-3"/>
    </source>
</evidence>
<dbReference type="InterPro" id="IPR016024">
    <property type="entry name" value="ARM-type_fold"/>
</dbReference>
<evidence type="ECO:0000256" key="7">
    <source>
        <dbReference type="ARBA" id="ARBA00022801"/>
    </source>
</evidence>
<dbReference type="FunFam" id="1.10.390.10:FF:000009">
    <property type="entry name" value="Leukotriene A(4) hydrolase"/>
    <property type="match status" value="1"/>
</dbReference>
<dbReference type="Gene3D" id="3.30.2010.30">
    <property type="match status" value="1"/>
</dbReference>
<comment type="cofactor">
    <cofactor evidence="13">
        <name>Zn(2+)</name>
        <dbReference type="ChEBI" id="CHEBI:29105"/>
    </cofactor>
    <text evidence="13">Binds 1 zinc ion per subunit.</text>
</comment>
<evidence type="ECO:0000256" key="10">
    <source>
        <dbReference type="ARBA" id="ARBA00023242"/>
    </source>
</evidence>
<evidence type="ECO:0000256" key="8">
    <source>
        <dbReference type="ARBA" id="ARBA00022833"/>
    </source>
</evidence>